<dbReference type="EMBL" id="JAULSY010000008">
    <property type="protein sequence ID" value="KAK0673170.1"/>
    <property type="molecule type" value="Genomic_DNA"/>
</dbReference>
<dbReference type="Proteomes" id="UP001174997">
    <property type="component" value="Unassembled WGS sequence"/>
</dbReference>
<organism evidence="1 2">
    <name type="scientific">Cercophora samala</name>
    <dbReference type="NCBI Taxonomy" id="330535"/>
    <lineage>
        <taxon>Eukaryota</taxon>
        <taxon>Fungi</taxon>
        <taxon>Dikarya</taxon>
        <taxon>Ascomycota</taxon>
        <taxon>Pezizomycotina</taxon>
        <taxon>Sordariomycetes</taxon>
        <taxon>Sordariomycetidae</taxon>
        <taxon>Sordariales</taxon>
        <taxon>Lasiosphaeriaceae</taxon>
        <taxon>Cercophora</taxon>
    </lineage>
</organism>
<dbReference type="AlphaFoldDB" id="A0AA40DG82"/>
<protein>
    <submittedName>
        <fullName evidence="1">Uncharacterized protein</fullName>
    </submittedName>
</protein>
<keyword evidence="2" id="KW-1185">Reference proteome</keyword>
<evidence type="ECO:0000313" key="2">
    <source>
        <dbReference type="Proteomes" id="UP001174997"/>
    </source>
</evidence>
<gene>
    <name evidence="1" type="ORF">QBC41DRAFT_298972</name>
</gene>
<sequence length="204" mass="22789">MIHDDEDIVDNPFVRGPAAGASETQEFNLDAHSWEPVAWNRRNAKRIRCQSLERKGLLETVAKIEALPSRLPESSAEKSTLGQEMVFLAIKNTVFLLRMNGYTQGVPLKHQAIKAMESLGKSRCAAHLAGDEVLGVYYEVSLLVAPVIFDLETEEVERLVRQVDTQELGKPLPRMDTEEGNLWFSNSARNLTALHELMGTMGDL</sequence>
<evidence type="ECO:0000313" key="1">
    <source>
        <dbReference type="EMBL" id="KAK0673170.1"/>
    </source>
</evidence>
<proteinExistence type="predicted"/>
<reference evidence="1" key="1">
    <citation type="submission" date="2023-06" db="EMBL/GenBank/DDBJ databases">
        <title>Genome-scale phylogeny and comparative genomics of the fungal order Sordariales.</title>
        <authorList>
            <consortium name="Lawrence Berkeley National Laboratory"/>
            <person name="Hensen N."/>
            <person name="Bonometti L."/>
            <person name="Westerberg I."/>
            <person name="Brannstrom I.O."/>
            <person name="Guillou S."/>
            <person name="Cros-Aarteil S."/>
            <person name="Calhoun S."/>
            <person name="Haridas S."/>
            <person name="Kuo A."/>
            <person name="Mondo S."/>
            <person name="Pangilinan J."/>
            <person name="Riley R."/>
            <person name="Labutti K."/>
            <person name="Andreopoulos B."/>
            <person name="Lipzen A."/>
            <person name="Chen C."/>
            <person name="Yanf M."/>
            <person name="Daum C."/>
            <person name="Ng V."/>
            <person name="Clum A."/>
            <person name="Steindorff A."/>
            <person name="Ohm R."/>
            <person name="Martin F."/>
            <person name="Silar P."/>
            <person name="Natvig D."/>
            <person name="Lalanne C."/>
            <person name="Gautier V."/>
            <person name="Ament-Velasquez S.L."/>
            <person name="Kruys A."/>
            <person name="Hutchinson M.I."/>
            <person name="Powell A.J."/>
            <person name="Barry K."/>
            <person name="Miller A.N."/>
            <person name="Grigoriev I.V."/>
            <person name="Debuchy R."/>
            <person name="Gladieux P."/>
            <person name="Thoren M.H."/>
            <person name="Johannesson H."/>
        </authorList>
    </citation>
    <scope>NUCLEOTIDE SEQUENCE</scope>
    <source>
        <strain evidence="1">CBS 307.81</strain>
    </source>
</reference>
<comment type="caution">
    <text evidence="1">The sequence shown here is derived from an EMBL/GenBank/DDBJ whole genome shotgun (WGS) entry which is preliminary data.</text>
</comment>
<name>A0AA40DG82_9PEZI</name>
<accession>A0AA40DG82</accession>